<evidence type="ECO:0000256" key="1">
    <source>
        <dbReference type="SAM" id="SignalP"/>
    </source>
</evidence>
<reference evidence="2 3" key="1">
    <citation type="submission" date="2021-04" db="EMBL/GenBank/DDBJ databases">
        <title>Genome analysis of Polyangium sp.</title>
        <authorList>
            <person name="Li Y."/>
            <person name="Wang J."/>
        </authorList>
    </citation>
    <scope>NUCLEOTIDE SEQUENCE [LARGE SCALE GENOMIC DNA]</scope>
    <source>
        <strain evidence="2 3">SDU14</strain>
    </source>
</reference>
<dbReference type="Proteomes" id="UP001151081">
    <property type="component" value="Unassembled WGS sequence"/>
</dbReference>
<dbReference type="RefSeq" id="WP_272428132.1">
    <property type="nucleotide sequence ID" value="NZ_JAGTJJ010000086.1"/>
</dbReference>
<gene>
    <name evidence="2" type="ORF">KEG57_50855</name>
</gene>
<name>A0A9X3XDZ2_9BACT</name>
<dbReference type="EMBL" id="JAGTJJ010000086">
    <property type="protein sequence ID" value="MDC3988869.1"/>
    <property type="molecule type" value="Genomic_DNA"/>
</dbReference>
<protein>
    <submittedName>
        <fullName evidence="2">Uncharacterized protein</fullName>
    </submittedName>
</protein>
<organism evidence="2 3">
    <name type="scientific">Polyangium jinanense</name>
    <dbReference type="NCBI Taxonomy" id="2829994"/>
    <lineage>
        <taxon>Bacteria</taxon>
        <taxon>Pseudomonadati</taxon>
        <taxon>Myxococcota</taxon>
        <taxon>Polyangia</taxon>
        <taxon>Polyangiales</taxon>
        <taxon>Polyangiaceae</taxon>
        <taxon>Polyangium</taxon>
    </lineage>
</organism>
<comment type="caution">
    <text evidence="2">The sequence shown here is derived from an EMBL/GenBank/DDBJ whole genome shotgun (WGS) entry which is preliminary data.</text>
</comment>
<sequence length="292" mass="31044">MSKNKSFLVLAAASTIVLGAEPALAMSEVELLYAEVNTWLPPLHKGSALGSTLGFADTNELYADPMLAELDLDAFALESMGDPLVSLFPPMRRSYFEIAVSDPFYAGTVTVHIPTSIYSCAAKHATVRGDGRALYTAYCYFGDARVSVRHDDALGQTHWDDNGGLGHATSFAAGPSMPAGGVFHHGVPRSSGTTMEGAAVLESLPPDATVTVVYSRDDWATATKHPAVVSATGFVGNPPGYRYGTNPAIDGTTVHSFSIPDVTSKISYYFVVESSLGSFTDDNQGMYYGFEL</sequence>
<keyword evidence="3" id="KW-1185">Reference proteome</keyword>
<accession>A0A9X3XDZ2</accession>
<dbReference type="AlphaFoldDB" id="A0A9X3XDZ2"/>
<proteinExistence type="predicted"/>
<keyword evidence="1" id="KW-0732">Signal</keyword>
<feature type="chain" id="PRO_5040914231" evidence="1">
    <location>
        <begin position="26"/>
        <end position="292"/>
    </location>
</feature>
<evidence type="ECO:0000313" key="3">
    <source>
        <dbReference type="Proteomes" id="UP001151081"/>
    </source>
</evidence>
<feature type="signal peptide" evidence="1">
    <location>
        <begin position="1"/>
        <end position="25"/>
    </location>
</feature>
<evidence type="ECO:0000313" key="2">
    <source>
        <dbReference type="EMBL" id="MDC3988869.1"/>
    </source>
</evidence>